<evidence type="ECO:0000313" key="3">
    <source>
        <dbReference type="Proteomes" id="UP000290253"/>
    </source>
</evidence>
<reference evidence="2 3" key="1">
    <citation type="journal article" date="2016" name="Int. J. Syst. Evol. Microbiol.">
        <title>Acidipila dinghuensis sp. nov., an acidobacterium isolated from forest soil.</title>
        <authorList>
            <person name="Jiang Y.W."/>
            <person name="Wang J."/>
            <person name="Chen M.H."/>
            <person name="Lv Y.Y."/>
            <person name="Qiu L.H."/>
        </authorList>
    </citation>
    <scope>NUCLEOTIDE SEQUENCE [LARGE SCALE GENOMIC DNA]</scope>
    <source>
        <strain evidence="2 3">DHOF10</strain>
    </source>
</reference>
<dbReference type="EMBL" id="SDMK01000001">
    <property type="protein sequence ID" value="RXS97891.1"/>
    <property type="molecule type" value="Genomic_DNA"/>
</dbReference>
<evidence type="ECO:0000313" key="2">
    <source>
        <dbReference type="EMBL" id="RXS97891.1"/>
    </source>
</evidence>
<feature type="chain" id="PRO_5020853139" evidence="1">
    <location>
        <begin position="25"/>
        <end position="193"/>
    </location>
</feature>
<dbReference type="AlphaFoldDB" id="A0A4Q1SJQ8"/>
<protein>
    <submittedName>
        <fullName evidence="2">Uncharacterized protein</fullName>
    </submittedName>
</protein>
<accession>A0A4Q1SJQ8</accession>
<gene>
    <name evidence="2" type="ORF">ESZ00_08550</name>
</gene>
<dbReference type="RefSeq" id="WP_129207670.1">
    <property type="nucleotide sequence ID" value="NZ_BMGU01000001.1"/>
</dbReference>
<evidence type="ECO:0000256" key="1">
    <source>
        <dbReference type="SAM" id="SignalP"/>
    </source>
</evidence>
<sequence length="193" mass="19688">MKNVAARPFALFAAAALITGAALAQNSTSGATLMSSDATLIHALNTKSAAPGQIVTVQLTDSIRTPEGVELPHGTQLLGKIDTVEAAKDRGPAKLTLTFSQARLKDGKTLPVKATLVSFSSANDPAELPLPVSADGVFDQVAGAIGDTALHSAVKDDTSGTLTSKRGDIKLPEGTQFLVALDQAPSQTVSGAE</sequence>
<dbReference type="Proteomes" id="UP000290253">
    <property type="component" value="Unassembled WGS sequence"/>
</dbReference>
<feature type="signal peptide" evidence="1">
    <location>
        <begin position="1"/>
        <end position="24"/>
    </location>
</feature>
<comment type="caution">
    <text evidence="2">The sequence shown here is derived from an EMBL/GenBank/DDBJ whole genome shotgun (WGS) entry which is preliminary data.</text>
</comment>
<dbReference type="OrthoDB" id="123011at2"/>
<proteinExistence type="predicted"/>
<keyword evidence="3" id="KW-1185">Reference proteome</keyword>
<keyword evidence="1" id="KW-0732">Signal</keyword>
<organism evidence="2 3">
    <name type="scientific">Silvibacterium dinghuense</name>
    <dbReference type="NCBI Taxonomy" id="1560006"/>
    <lineage>
        <taxon>Bacteria</taxon>
        <taxon>Pseudomonadati</taxon>
        <taxon>Acidobacteriota</taxon>
        <taxon>Terriglobia</taxon>
        <taxon>Terriglobales</taxon>
        <taxon>Acidobacteriaceae</taxon>
        <taxon>Silvibacterium</taxon>
    </lineage>
</organism>
<name>A0A4Q1SJQ8_9BACT</name>